<gene>
    <name evidence="7" type="ORF">QTN47_06850</name>
</gene>
<dbReference type="Gene3D" id="1.10.10.10">
    <property type="entry name" value="Winged helix-like DNA-binding domain superfamily/Winged helix DNA-binding domain"/>
    <property type="match status" value="1"/>
</dbReference>
<proteinExistence type="inferred from homology"/>
<dbReference type="InterPro" id="IPR013249">
    <property type="entry name" value="RNA_pol_sigma70_r4_t2"/>
</dbReference>
<accession>A0ABV3ZCH0</accession>
<dbReference type="RefSeq" id="WP_369328609.1">
    <property type="nucleotide sequence ID" value="NZ_JAULBC010000002.1"/>
</dbReference>
<evidence type="ECO:0000313" key="8">
    <source>
        <dbReference type="Proteomes" id="UP001560573"/>
    </source>
</evidence>
<dbReference type="SUPFAM" id="SSF88946">
    <property type="entry name" value="Sigma2 domain of RNA polymerase sigma factors"/>
    <property type="match status" value="1"/>
</dbReference>
<dbReference type="Gene3D" id="1.10.1740.10">
    <property type="match status" value="1"/>
</dbReference>
<evidence type="ECO:0000256" key="2">
    <source>
        <dbReference type="ARBA" id="ARBA00023015"/>
    </source>
</evidence>
<evidence type="ECO:0000256" key="4">
    <source>
        <dbReference type="ARBA" id="ARBA00023163"/>
    </source>
</evidence>
<comment type="similarity">
    <text evidence="1">Belongs to the sigma-70 factor family. ECF subfamily.</text>
</comment>
<evidence type="ECO:0000313" key="7">
    <source>
        <dbReference type="EMBL" id="MEX6687205.1"/>
    </source>
</evidence>
<feature type="domain" description="RNA polymerase sigma-70 region 2" evidence="5">
    <location>
        <begin position="27"/>
        <end position="92"/>
    </location>
</feature>
<dbReference type="Pfam" id="PF08281">
    <property type="entry name" value="Sigma70_r4_2"/>
    <property type="match status" value="1"/>
</dbReference>
<keyword evidence="8" id="KW-1185">Reference proteome</keyword>
<keyword evidence="4" id="KW-0804">Transcription</keyword>
<dbReference type="InterPro" id="IPR014284">
    <property type="entry name" value="RNA_pol_sigma-70_dom"/>
</dbReference>
<protein>
    <submittedName>
        <fullName evidence="7">RNA polymerase sigma factor</fullName>
    </submittedName>
</protein>
<reference evidence="7 8" key="1">
    <citation type="submission" date="2023-07" db="EMBL/GenBank/DDBJ databases">
        <authorList>
            <person name="Lian W.-H."/>
        </authorList>
    </citation>
    <scope>NUCLEOTIDE SEQUENCE [LARGE SCALE GENOMIC DNA]</scope>
    <source>
        <strain evidence="7 8">SYSU DXS3180</strain>
    </source>
</reference>
<evidence type="ECO:0000256" key="1">
    <source>
        <dbReference type="ARBA" id="ARBA00010641"/>
    </source>
</evidence>
<dbReference type="EMBL" id="JAULBC010000002">
    <property type="protein sequence ID" value="MEX6687205.1"/>
    <property type="molecule type" value="Genomic_DNA"/>
</dbReference>
<sequence>MPEQHPNIERTYWKRLKESDTSALAYFYDAYVDRLFAVALRMTHNREMAKDAIQEIFIEIWTYRDTITDVNNSYIYLSRVLKHILLKKLRKEVPLRPWLPDEDTEDAEQSVEETIISVDASNEQNNKLNRALATLTGRQKLIMELRFYEGLSYQQIAEKLSMNYQSVNNLAFRTIMALRKNMYSIGFIGCTLYIYVAEG</sequence>
<dbReference type="InterPro" id="IPR039425">
    <property type="entry name" value="RNA_pol_sigma-70-like"/>
</dbReference>
<name>A0ABV3ZCH0_9BACT</name>
<keyword evidence="2" id="KW-0805">Transcription regulation</keyword>
<dbReference type="PANTHER" id="PTHR43133">
    <property type="entry name" value="RNA POLYMERASE ECF-TYPE SIGMA FACTO"/>
    <property type="match status" value="1"/>
</dbReference>
<dbReference type="InterPro" id="IPR013325">
    <property type="entry name" value="RNA_pol_sigma_r2"/>
</dbReference>
<dbReference type="NCBIfam" id="TIGR02937">
    <property type="entry name" value="sigma70-ECF"/>
    <property type="match status" value="1"/>
</dbReference>
<dbReference type="InterPro" id="IPR013324">
    <property type="entry name" value="RNA_pol_sigma_r3/r4-like"/>
</dbReference>
<organism evidence="7 8">
    <name type="scientific">Danxiaibacter flavus</name>
    <dbReference type="NCBI Taxonomy" id="3049108"/>
    <lineage>
        <taxon>Bacteria</taxon>
        <taxon>Pseudomonadati</taxon>
        <taxon>Bacteroidota</taxon>
        <taxon>Chitinophagia</taxon>
        <taxon>Chitinophagales</taxon>
        <taxon>Chitinophagaceae</taxon>
        <taxon>Danxiaibacter</taxon>
    </lineage>
</organism>
<feature type="domain" description="RNA polymerase sigma factor 70 region 4 type 2" evidence="6">
    <location>
        <begin position="127"/>
        <end position="175"/>
    </location>
</feature>
<evidence type="ECO:0000259" key="6">
    <source>
        <dbReference type="Pfam" id="PF08281"/>
    </source>
</evidence>
<comment type="caution">
    <text evidence="7">The sequence shown here is derived from an EMBL/GenBank/DDBJ whole genome shotgun (WGS) entry which is preliminary data.</text>
</comment>
<evidence type="ECO:0000259" key="5">
    <source>
        <dbReference type="Pfam" id="PF04542"/>
    </source>
</evidence>
<dbReference type="PANTHER" id="PTHR43133:SF46">
    <property type="entry name" value="RNA POLYMERASE SIGMA-70 FACTOR ECF SUBFAMILY"/>
    <property type="match status" value="1"/>
</dbReference>
<dbReference type="InterPro" id="IPR036388">
    <property type="entry name" value="WH-like_DNA-bd_sf"/>
</dbReference>
<dbReference type="SUPFAM" id="SSF88659">
    <property type="entry name" value="Sigma3 and sigma4 domains of RNA polymerase sigma factors"/>
    <property type="match status" value="1"/>
</dbReference>
<keyword evidence="3" id="KW-0731">Sigma factor</keyword>
<dbReference type="Pfam" id="PF04542">
    <property type="entry name" value="Sigma70_r2"/>
    <property type="match status" value="1"/>
</dbReference>
<dbReference type="CDD" id="cd06171">
    <property type="entry name" value="Sigma70_r4"/>
    <property type="match status" value="1"/>
</dbReference>
<dbReference type="InterPro" id="IPR007627">
    <property type="entry name" value="RNA_pol_sigma70_r2"/>
</dbReference>
<dbReference type="Proteomes" id="UP001560573">
    <property type="component" value="Unassembled WGS sequence"/>
</dbReference>
<evidence type="ECO:0000256" key="3">
    <source>
        <dbReference type="ARBA" id="ARBA00023082"/>
    </source>
</evidence>